<evidence type="ECO:0000313" key="2">
    <source>
        <dbReference type="Proteomes" id="UP000242087"/>
    </source>
</evidence>
<name>A0A2T4D644_9GAMM</name>
<dbReference type="InterPro" id="IPR027396">
    <property type="entry name" value="DsrEFH-like"/>
</dbReference>
<dbReference type="AlphaFoldDB" id="A0A2T4D644"/>
<organism evidence="1 2">
    <name type="scientific">Pseudidiomarina aestuarii</name>
    <dbReference type="NCBI Taxonomy" id="624146"/>
    <lineage>
        <taxon>Bacteria</taxon>
        <taxon>Pseudomonadati</taxon>
        <taxon>Pseudomonadota</taxon>
        <taxon>Gammaproteobacteria</taxon>
        <taxon>Alteromonadales</taxon>
        <taxon>Idiomarinaceae</taxon>
        <taxon>Pseudidiomarina</taxon>
    </lineage>
</organism>
<dbReference type="SUPFAM" id="SSF75169">
    <property type="entry name" value="DsrEFH-like"/>
    <property type="match status" value="1"/>
</dbReference>
<reference evidence="1 2" key="1">
    <citation type="submission" date="2018-03" db="EMBL/GenBank/DDBJ databases">
        <title>Cross-interface Injection: A General Nanoliter Liquid Handling Method Applied to Single Cells Genome Amplification Automated Nanoliter Liquid Handling Applied to Single Cell Multiple Displacement Amplification.</title>
        <authorList>
            <person name="Yun J."/>
            <person name="Xu P."/>
            <person name="Xu J."/>
            <person name="Dai X."/>
            <person name="Wang Y."/>
            <person name="Zheng X."/>
            <person name="Cao C."/>
            <person name="Yi Q."/>
            <person name="Zhu Y."/>
            <person name="Wang L."/>
            <person name="Dong Z."/>
            <person name="Huang Y."/>
            <person name="Huang L."/>
            <person name="Du W."/>
        </authorList>
    </citation>
    <scope>NUCLEOTIDE SEQUENCE [LARGE SCALE GENOMIC DNA]</scope>
    <source>
        <strain evidence="1 2">A12-4</strain>
    </source>
</reference>
<gene>
    <name evidence="1" type="ORF">C9927_02085</name>
</gene>
<dbReference type="Gene3D" id="3.40.1260.10">
    <property type="entry name" value="DsrEFH-like"/>
    <property type="match status" value="1"/>
</dbReference>
<dbReference type="Proteomes" id="UP000242087">
    <property type="component" value="Unassembled WGS sequence"/>
</dbReference>
<accession>A0A2T4D644</accession>
<proteinExistence type="predicted"/>
<evidence type="ECO:0000313" key="1">
    <source>
        <dbReference type="EMBL" id="PTB89290.1"/>
    </source>
</evidence>
<dbReference type="EMBL" id="PYVF01000019">
    <property type="protein sequence ID" value="PTB89290.1"/>
    <property type="molecule type" value="Genomic_DNA"/>
</dbReference>
<comment type="caution">
    <text evidence="1">The sequence shown here is derived from an EMBL/GenBank/DDBJ whole genome shotgun (WGS) entry which is preliminary data.</text>
</comment>
<sequence length="119" mass="13673">MTTAILLTEYPATKRTWAGQDIALGLASLDLNPQLLLTGPAVLLLAADHDCFRGSEQQRQSLHKRFRILELFDCPEVWISRSDMEHYQLDPDELILPVQVFDDHEWALQLQSLPSILRY</sequence>
<protein>
    <submittedName>
        <fullName evidence="1">Uncharacterized protein</fullName>
    </submittedName>
</protein>